<name>A0A1T4L448_9HYPH</name>
<accession>A0A1T4L448</accession>
<evidence type="ECO:0000313" key="3">
    <source>
        <dbReference type="EMBL" id="SJZ49327.1"/>
    </source>
</evidence>
<dbReference type="Pfam" id="PF12804">
    <property type="entry name" value="NTP_transf_3"/>
    <property type="match status" value="1"/>
</dbReference>
<keyword evidence="1" id="KW-0460">Magnesium</keyword>
<feature type="domain" description="MoaB/Mog" evidence="2">
    <location>
        <begin position="172"/>
        <end position="305"/>
    </location>
</feature>
<dbReference type="Gene3D" id="3.90.550.10">
    <property type="entry name" value="Spore Coat Polysaccharide Biosynthesis Protein SpsA, Chain A"/>
    <property type="match status" value="1"/>
</dbReference>
<dbReference type="AlphaFoldDB" id="A0A1T4L448"/>
<dbReference type="EMBL" id="FUWJ01000001">
    <property type="protein sequence ID" value="SJZ49327.1"/>
    <property type="molecule type" value="Genomic_DNA"/>
</dbReference>
<dbReference type="SUPFAM" id="SSF53448">
    <property type="entry name" value="Nucleotide-diphospho-sugar transferases"/>
    <property type="match status" value="1"/>
</dbReference>
<dbReference type="InterPro" id="IPR036425">
    <property type="entry name" value="MoaB/Mog-like_dom_sf"/>
</dbReference>
<dbReference type="InterPro" id="IPR029044">
    <property type="entry name" value="Nucleotide-diphossugar_trans"/>
</dbReference>
<proteinExistence type="predicted"/>
<dbReference type="GO" id="GO:0016779">
    <property type="term" value="F:nucleotidyltransferase activity"/>
    <property type="evidence" value="ECO:0007669"/>
    <property type="project" value="UniProtKB-KW"/>
</dbReference>
<sequence length="550" mass="57000">MKFGETPIDEANGAILAHSWRANGINFAKGRMLSPDDVAKLKAAGVASVVAARLDDDDIHEDEAAATVAKALAGEGIEVTAPFTGRCNHFAREAGLAVIDAERIDALNELDESVTVATLPAFTRVTPRQMVATVKIIPYGAPRSAVARAVDVAKAANRPLVSVAPFRAMRVGLVQTQLPGTREKVLDKAVGTTGKRLTALGSSLVGERRCAHDAVAIATALNDLKARGCDLFLVAGASAIVDRHDVVPSGIEQAGGKVTHFGMPVDPGNLLLTGELDGKPVLGLPGCAKSPKYNGFDMVLERLAAGLAVGRAEIVRMGAGGLLAEISTRPQPRGEGDHEEGGPQQAPRVAIILLAAGRSTRMGGPNKLLADAKGMPLVVHAVTAALASQATEVVVVLGHMAAEVKAVIEQAAPAGSKIRFVTNPDFASGLSTSVRTGIGSLGKEIDAAVVQLGDMPGVNAPLLDRLIAAFSPVEGRSICVPTVGGKRGNPVLWDRRFFAEMANLAGDSGAKHLIGEHADLVCEVEMTGEAAVTDIDTPEALATWRARSEA</sequence>
<dbReference type="RefSeq" id="WP_085932971.1">
    <property type="nucleotide sequence ID" value="NZ_FUWJ01000001.1"/>
</dbReference>
<dbReference type="Proteomes" id="UP000190092">
    <property type="component" value="Unassembled WGS sequence"/>
</dbReference>
<organism evidence="3 4">
    <name type="scientific">Enhydrobacter aerosaccus</name>
    <dbReference type="NCBI Taxonomy" id="225324"/>
    <lineage>
        <taxon>Bacteria</taxon>
        <taxon>Pseudomonadati</taxon>
        <taxon>Pseudomonadota</taxon>
        <taxon>Alphaproteobacteria</taxon>
        <taxon>Hyphomicrobiales</taxon>
        <taxon>Enhydrobacter</taxon>
    </lineage>
</organism>
<dbReference type="CDD" id="cd03522">
    <property type="entry name" value="MoeA_like"/>
    <property type="match status" value="1"/>
</dbReference>
<evidence type="ECO:0000256" key="1">
    <source>
        <dbReference type="ARBA" id="ARBA00022842"/>
    </source>
</evidence>
<gene>
    <name evidence="3" type="ORF">SAMN02745126_01328</name>
</gene>
<dbReference type="CDD" id="cd04182">
    <property type="entry name" value="GT_2_like_f"/>
    <property type="match status" value="1"/>
</dbReference>
<keyword evidence="3" id="KW-0548">Nucleotidyltransferase</keyword>
<dbReference type="OrthoDB" id="9779263at2"/>
<dbReference type="STRING" id="225324.SAMN02745126_01328"/>
<dbReference type="PIRSF" id="PIRSF036626">
    <property type="entry name" value="MPTBd_MobAlike"/>
    <property type="match status" value="1"/>
</dbReference>
<keyword evidence="3" id="KW-0808">Transferase</keyword>
<dbReference type="InterPro" id="IPR001453">
    <property type="entry name" value="MoaB/Mog_dom"/>
</dbReference>
<keyword evidence="4" id="KW-1185">Reference proteome</keyword>
<dbReference type="SMART" id="SM00852">
    <property type="entry name" value="MoCF_biosynth"/>
    <property type="match status" value="1"/>
</dbReference>
<dbReference type="InterPro" id="IPR025877">
    <property type="entry name" value="MobA-like_NTP_Trfase"/>
</dbReference>
<dbReference type="InterPro" id="IPR012184">
    <property type="entry name" value="Bifunc_Mopterin-bd"/>
</dbReference>
<dbReference type="SUPFAM" id="SSF53218">
    <property type="entry name" value="Molybdenum cofactor biosynthesis proteins"/>
    <property type="match status" value="1"/>
</dbReference>
<evidence type="ECO:0000313" key="4">
    <source>
        <dbReference type="Proteomes" id="UP000190092"/>
    </source>
</evidence>
<dbReference type="PANTHER" id="PTHR43777:SF1">
    <property type="entry name" value="MOLYBDENUM COFACTOR CYTIDYLYLTRANSFERASE"/>
    <property type="match status" value="1"/>
</dbReference>
<dbReference type="PANTHER" id="PTHR43777">
    <property type="entry name" value="MOLYBDENUM COFACTOR CYTIDYLYLTRANSFERASE"/>
    <property type="match status" value="1"/>
</dbReference>
<evidence type="ECO:0000259" key="2">
    <source>
        <dbReference type="SMART" id="SM00852"/>
    </source>
</evidence>
<reference evidence="4" key="1">
    <citation type="submission" date="2017-02" db="EMBL/GenBank/DDBJ databases">
        <authorList>
            <person name="Varghese N."/>
            <person name="Submissions S."/>
        </authorList>
    </citation>
    <scope>NUCLEOTIDE SEQUENCE [LARGE SCALE GENOMIC DNA]</scope>
    <source>
        <strain evidence="4">ATCC 27094</strain>
    </source>
</reference>
<dbReference type="Gene3D" id="3.40.980.10">
    <property type="entry name" value="MoaB/Mog-like domain"/>
    <property type="match status" value="1"/>
</dbReference>
<protein>
    <submittedName>
        <fullName evidence="3">Molybdenum cofactor cytidylyltransferase</fullName>
    </submittedName>
</protein>